<dbReference type="PANTHER" id="PTHR32266:SF12">
    <property type="entry name" value="NICOTIANAMINE SYNTHASE 3"/>
    <property type="match status" value="1"/>
</dbReference>
<dbReference type="InterPro" id="IPR004298">
    <property type="entry name" value="Nicotian_synth"/>
</dbReference>
<reference evidence="6" key="1">
    <citation type="journal article" date="2015" name="BMC Genomics">
        <title>Genomic and transcriptomic analysis of the endophytic fungus Pestalotiopsis fici reveals its lifestyle and high potential for synthesis of natural products.</title>
        <authorList>
            <person name="Wang X."/>
            <person name="Zhang X."/>
            <person name="Liu L."/>
            <person name="Xiang M."/>
            <person name="Wang W."/>
            <person name="Sun X."/>
            <person name="Che Y."/>
            <person name="Guo L."/>
            <person name="Liu G."/>
            <person name="Guo L."/>
            <person name="Wang C."/>
            <person name="Yin W.B."/>
            <person name="Stadler M."/>
            <person name="Zhang X."/>
            <person name="Liu X."/>
        </authorList>
    </citation>
    <scope>NUCLEOTIDE SEQUENCE [LARGE SCALE GENOMIC DNA]</scope>
    <source>
        <strain evidence="6">W106-1 / CGMCC3.15140</strain>
    </source>
</reference>
<sequence length="369" mass="40058">MSCILAPVRSLFSFKGGSSSSSSSHNTKDRSQDLVARILKAHDVLIGLDDLSPGEVTNKTLGDLVALCCESHDSATVKKVLANRRIAKILPALRRISSESECCLETYWSERIVSASRDPEDALRLLQSFPYYQNYVELARLELCALYAVEPLLPRRIAFVGSGPLPLTSMCLLRCLHHGSNSDEEDAQDNDNANNNCHRTLVDAFGARKKKDEDGGSSSAGDVDDDDDDDDDDLSNVEKLVPSVLNVDSNPAALAASEALCEKLGVWSRGMTFQNSDAKLASGLGGFDVVFLAALVGVSPREKEDIIISVARRMKSGALMVVRSAHGLRTVLYPEVDLSGNRLRDVLQVETITHPYGNVVNSVIIARVK</sequence>
<evidence type="ECO:0000256" key="3">
    <source>
        <dbReference type="ARBA" id="ARBA00022691"/>
    </source>
</evidence>
<dbReference type="Gene3D" id="3.40.50.150">
    <property type="entry name" value="Vaccinia Virus protein VP39"/>
    <property type="match status" value="2"/>
</dbReference>
<dbReference type="GO" id="GO:0030410">
    <property type="term" value="F:nicotianamine synthase activity"/>
    <property type="evidence" value="ECO:0007669"/>
    <property type="project" value="InterPro"/>
</dbReference>
<dbReference type="SUPFAM" id="SSF53335">
    <property type="entry name" value="S-adenosyl-L-methionine-dependent methyltransferases"/>
    <property type="match status" value="1"/>
</dbReference>
<evidence type="ECO:0000256" key="1">
    <source>
        <dbReference type="ARBA" id="ARBA00007009"/>
    </source>
</evidence>
<accession>W3XN68</accession>
<name>W3XN68_PESFW</name>
<feature type="region of interest" description="Disordered" evidence="4">
    <location>
        <begin position="208"/>
        <end position="235"/>
    </location>
</feature>
<dbReference type="InParanoid" id="W3XN68"/>
<dbReference type="HOGENOM" id="CLU_031919_1_0_1"/>
<dbReference type="GeneID" id="19266275"/>
<dbReference type="GO" id="GO:0030418">
    <property type="term" value="P:nicotianamine biosynthetic process"/>
    <property type="evidence" value="ECO:0007669"/>
    <property type="project" value="InterPro"/>
</dbReference>
<dbReference type="OMA" id="NIDMSPT"/>
<keyword evidence="3" id="KW-0949">S-adenosyl-L-methionine</keyword>
<gene>
    <name evidence="5" type="ORF">PFICI_01262</name>
</gene>
<dbReference type="EMBL" id="KI912109">
    <property type="protein sequence ID" value="ETS87434.1"/>
    <property type="molecule type" value="Genomic_DNA"/>
</dbReference>
<dbReference type="STRING" id="1229662.W3XN68"/>
<dbReference type="AlphaFoldDB" id="W3XN68"/>
<dbReference type="RefSeq" id="XP_007828034.1">
    <property type="nucleotide sequence ID" value="XM_007829843.1"/>
</dbReference>
<evidence type="ECO:0000313" key="5">
    <source>
        <dbReference type="EMBL" id="ETS87434.1"/>
    </source>
</evidence>
<organism evidence="5 6">
    <name type="scientific">Pestalotiopsis fici (strain W106-1 / CGMCC3.15140)</name>
    <dbReference type="NCBI Taxonomy" id="1229662"/>
    <lineage>
        <taxon>Eukaryota</taxon>
        <taxon>Fungi</taxon>
        <taxon>Dikarya</taxon>
        <taxon>Ascomycota</taxon>
        <taxon>Pezizomycotina</taxon>
        <taxon>Sordariomycetes</taxon>
        <taxon>Xylariomycetidae</taxon>
        <taxon>Amphisphaeriales</taxon>
        <taxon>Sporocadaceae</taxon>
        <taxon>Pestalotiopsis</taxon>
    </lineage>
</organism>
<feature type="compositionally biased region" description="Acidic residues" evidence="4">
    <location>
        <begin position="222"/>
        <end position="235"/>
    </location>
</feature>
<comment type="similarity">
    <text evidence="1">Belongs to the nicotianamine synthase (NAS)-like family.</text>
</comment>
<dbReference type="Pfam" id="PF03059">
    <property type="entry name" value="NAS"/>
    <property type="match status" value="1"/>
</dbReference>
<proteinExistence type="inferred from homology"/>
<dbReference type="Proteomes" id="UP000030651">
    <property type="component" value="Unassembled WGS sequence"/>
</dbReference>
<dbReference type="KEGG" id="pfy:PFICI_01262"/>
<keyword evidence="6" id="KW-1185">Reference proteome</keyword>
<dbReference type="PANTHER" id="PTHR32266">
    <property type="entry name" value="NICOTIANAMINE SYNTHASE 3"/>
    <property type="match status" value="1"/>
</dbReference>
<keyword evidence="2" id="KW-0808">Transferase</keyword>
<evidence type="ECO:0000256" key="2">
    <source>
        <dbReference type="ARBA" id="ARBA00022679"/>
    </source>
</evidence>
<evidence type="ECO:0000256" key="4">
    <source>
        <dbReference type="SAM" id="MobiDB-lite"/>
    </source>
</evidence>
<dbReference type="PROSITE" id="PS51142">
    <property type="entry name" value="NAS"/>
    <property type="match status" value="1"/>
</dbReference>
<dbReference type="eggNOG" id="ENOG502QTU6">
    <property type="taxonomic scope" value="Eukaryota"/>
</dbReference>
<evidence type="ECO:0000313" key="6">
    <source>
        <dbReference type="Proteomes" id="UP000030651"/>
    </source>
</evidence>
<protein>
    <recommendedName>
        <fullName evidence="7">Nicotianamine synthase</fullName>
    </recommendedName>
</protein>
<dbReference type="InterPro" id="IPR029063">
    <property type="entry name" value="SAM-dependent_MTases_sf"/>
</dbReference>
<dbReference type="OrthoDB" id="1858069at2759"/>
<evidence type="ECO:0008006" key="7">
    <source>
        <dbReference type="Google" id="ProtNLM"/>
    </source>
</evidence>